<gene>
    <name evidence="3" type="ORF">ET445_02690</name>
</gene>
<dbReference type="EMBL" id="CP035491">
    <property type="protein sequence ID" value="QAY72407.1"/>
    <property type="molecule type" value="Genomic_DNA"/>
</dbReference>
<evidence type="ECO:0000313" key="4">
    <source>
        <dbReference type="Proteomes" id="UP000291259"/>
    </source>
</evidence>
<dbReference type="KEGG" id="agf:ET445_02690"/>
<sequence length="122" mass="11808">MSDQFDPSAQPPAPAPTAAPPAAPAAFPGKGLGIAGIVLAILVPLVGLILSIVANSQSKKAGFANGPAKAGIIVGAILTALGVIGGIVFAIAGAALFGNIAEMCSQLGPGVWEVDGVTYTCS</sequence>
<feature type="transmembrane region" description="Helical" evidence="2">
    <location>
        <begin position="32"/>
        <end position="53"/>
    </location>
</feature>
<evidence type="ECO:0000256" key="2">
    <source>
        <dbReference type="SAM" id="Phobius"/>
    </source>
</evidence>
<keyword evidence="2" id="KW-1133">Transmembrane helix</keyword>
<keyword evidence="4" id="KW-1185">Reference proteome</keyword>
<protein>
    <submittedName>
        <fullName evidence="3">DUF4190 domain-containing protein</fullName>
    </submittedName>
</protein>
<evidence type="ECO:0000313" key="3">
    <source>
        <dbReference type="EMBL" id="QAY72407.1"/>
    </source>
</evidence>
<proteinExistence type="predicted"/>
<evidence type="ECO:0000256" key="1">
    <source>
        <dbReference type="SAM" id="MobiDB-lite"/>
    </source>
</evidence>
<keyword evidence="2" id="KW-0472">Membrane</keyword>
<organism evidence="3 4">
    <name type="scientific">Agromyces protaetiae</name>
    <dbReference type="NCBI Taxonomy" id="2509455"/>
    <lineage>
        <taxon>Bacteria</taxon>
        <taxon>Bacillati</taxon>
        <taxon>Actinomycetota</taxon>
        <taxon>Actinomycetes</taxon>
        <taxon>Micrococcales</taxon>
        <taxon>Microbacteriaceae</taxon>
        <taxon>Agromyces</taxon>
    </lineage>
</organism>
<keyword evidence="2" id="KW-0812">Transmembrane</keyword>
<feature type="region of interest" description="Disordered" evidence="1">
    <location>
        <begin position="1"/>
        <end position="22"/>
    </location>
</feature>
<dbReference type="RefSeq" id="WP_129188598.1">
    <property type="nucleotide sequence ID" value="NZ_CP035491.1"/>
</dbReference>
<accession>A0A4P6FF87</accession>
<feature type="transmembrane region" description="Helical" evidence="2">
    <location>
        <begin position="73"/>
        <end position="97"/>
    </location>
</feature>
<name>A0A4P6FF87_9MICO</name>
<dbReference type="AlphaFoldDB" id="A0A4P6FF87"/>
<reference evidence="3 4" key="1">
    <citation type="submission" date="2019-01" db="EMBL/GenBank/DDBJ databases">
        <title>Genome sequencing of strain FW100M-8.</title>
        <authorList>
            <person name="Heo J."/>
            <person name="Kim S.-J."/>
            <person name="Kim J.-S."/>
            <person name="Hong S.-B."/>
            <person name="Kwon S.-W."/>
        </authorList>
    </citation>
    <scope>NUCLEOTIDE SEQUENCE [LARGE SCALE GENOMIC DNA]</scope>
    <source>
        <strain evidence="3 4">FW100M-8</strain>
    </source>
</reference>
<feature type="compositionally biased region" description="Pro residues" evidence="1">
    <location>
        <begin position="9"/>
        <end position="22"/>
    </location>
</feature>
<dbReference type="Proteomes" id="UP000291259">
    <property type="component" value="Chromosome"/>
</dbReference>
<dbReference type="OrthoDB" id="5008022at2"/>